<keyword evidence="2" id="KW-1185">Reference proteome</keyword>
<gene>
    <name evidence="1" type="ORF">BJY01DRAFT_255487</name>
</gene>
<accession>A0ABR4IJZ9</accession>
<dbReference type="EMBL" id="JBFXLU010000376">
    <property type="protein sequence ID" value="KAL2828098.1"/>
    <property type="molecule type" value="Genomic_DNA"/>
</dbReference>
<name>A0ABR4IJZ9_9EURO</name>
<evidence type="ECO:0000313" key="2">
    <source>
        <dbReference type="Proteomes" id="UP001610446"/>
    </source>
</evidence>
<dbReference type="Proteomes" id="UP001610446">
    <property type="component" value="Unassembled WGS sequence"/>
</dbReference>
<evidence type="ECO:0000313" key="1">
    <source>
        <dbReference type="EMBL" id="KAL2828098.1"/>
    </source>
</evidence>
<sequence length="200" mass="21720">MPPLTKFWLCTLKDKSPDVSTLTPLLSEILELCASFSNQSPNPTTDEAPQSQTHAFYTVTNLPGHLLMITGYPSQALNDAADKAYAAKFLPRLFEHVQHVWLRQIELDVSELPIQGERAVVSVSSAEGSGSGIGEGKGGWDVWKKTRQGSEGGDGVQGARKGEDGLEKVWVHLKSWDGEGHRDVDGEGSSAFYLKKIVGV</sequence>
<protein>
    <recommendedName>
        <fullName evidence="3">Sedlin</fullName>
    </recommendedName>
</protein>
<reference evidence="1 2" key="1">
    <citation type="submission" date="2024-07" db="EMBL/GenBank/DDBJ databases">
        <title>Section-level genome sequencing and comparative genomics of Aspergillus sections Usti and Cavernicolus.</title>
        <authorList>
            <consortium name="Lawrence Berkeley National Laboratory"/>
            <person name="Nybo J.L."/>
            <person name="Vesth T.C."/>
            <person name="Theobald S."/>
            <person name="Frisvad J.C."/>
            <person name="Larsen T.O."/>
            <person name="Kjaerboelling I."/>
            <person name="Rothschild-Mancinelli K."/>
            <person name="Lyhne E.K."/>
            <person name="Kogle M.E."/>
            <person name="Barry K."/>
            <person name="Clum A."/>
            <person name="Na H."/>
            <person name="Ledsgaard L."/>
            <person name="Lin J."/>
            <person name="Lipzen A."/>
            <person name="Kuo A."/>
            <person name="Riley R."/>
            <person name="Mondo S."/>
            <person name="Labutti K."/>
            <person name="Haridas S."/>
            <person name="Pangalinan J."/>
            <person name="Salamov A.A."/>
            <person name="Simmons B.A."/>
            <person name="Magnuson J.K."/>
            <person name="Chen J."/>
            <person name="Drula E."/>
            <person name="Henrissat B."/>
            <person name="Wiebenga A."/>
            <person name="Lubbers R.J."/>
            <person name="Gomes A.C."/>
            <person name="Makela M.R."/>
            <person name="Stajich J."/>
            <person name="Grigoriev I.V."/>
            <person name="Mortensen U.H."/>
            <person name="De Vries R.P."/>
            <person name="Baker S.E."/>
            <person name="Andersen M.R."/>
        </authorList>
    </citation>
    <scope>NUCLEOTIDE SEQUENCE [LARGE SCALE GENOMIC DNA]</scope>
    <source>
        <strain evidence="1 2">CBS 123904</strain>
    </source>
</reference>
<comment type="caution">
    <text evidence="1">The sequence shown here is derived from an EMBL/GenBank/DDBJ whole genome shotgun (WGS) entry which is preliminary data.</text>
</comment>
<organism evidence="1 2">
    <name type="scientific">Aspergillus pseudoustus</name>
    <dbReference type="NCBI Taxonomy" id="1810923"/>
    <lineage>
        <taxon>Eukaryota</taxon>
        <taxon>Fungi</taxon>
        <taxon>Dikarya</taxon>
        <taxon>Ascomycota</taxon>
        <taxon>Pezizomycotina</taxon>
        <taxon>Eurotiomycetes</taxon>
        <taxon>Eurotiomycetidae</taxon>
        <taxon>Eurotiales</taxon>
        <taxon>Aspergillaceae</taxon>
        <taxon>Aspergillus</taxon>
        <taxon>Aspergillus subgen. Nidulantes</taxon>
    </lineage>
</organism>
<proteinExistence type="predicted"/>
<evidence type="ECO:0008006" key="3">
    <source>
        <dbReference type="Google" id="ProtNLM"/>
    </source>
</evidence>